<dbReference type="Pfam" id="PF07510">
    <property type="entry name" value="GmrSD_C"/>
    <property type="match status" value="1"/>
</dbReference>
<evidence type="ECO:0008006" key="5">
    <source>
        <dbReference type="Google" id="ProtNLM"/>
    </source>
</evidence>
<dbReference type="AlphaFoldDB" id="A0A2T0AK06"/>
<gene>
    <name evidence="3" type="ORF">MOHU_26090</name>
</gene>
<evidence type="ECO:0000313" key="3">
    <source>
        <dbReference type="EMBL" id="PRR68757.1"/>
    </source>
</evidence>
<feature type="domain" description="GmrSD restriction endonucleases N-terminal" evidence="1">
    <location>
        <begin position="11"/>
        <end position="235"/>
    </location>
</feature>
<dbReference type="PANTHER" id="PTHR35149:SF2">
    <property type="entry name" value="DUF262 DOMAIN-CONTAINING PROTEIN"/>
    <property type="match status" value="1"/>
</dbReference>
<dbReference type="Pfam" id="PF03235">
    <property type="entry name" value="GmrSD_N"/>
    <property type="match status" value="1"/>
</dbReference>
<feature type="domain" description="GmrSD restriction endonucleases C-terminal" evidence="2">
    <location>
        <begin position="422"/>
        <end position="558"/>
    </location>
</feature>
<proteinExistence type="predicted"/>
<name>A0A2T0AK06_9FIRM</name>
<organism evidence="3 4">
    <name type="scientific">Neomoorella humiferrea</name>
    <dbReference type="NCBI Taxonomy" id="676965"/>
    <lineage>
        <taxon>Bacteria</taxon>
        <taxon>Bacillati</taxon>
        <taxon>Bacillota</taxon>
        <taxon>Clostridia</taxon>
        <taxon>Neomoorellales</taxon>
        <taxon>Neomoorellaceae</taxon>
        <taxon>Neomoorella</taxon>
    </lineage>
</organism>
<dbReference type="RefSeq" id="WP_106006519.1">
    <property type="nucleotide sequence ID" value="NZ_CP136419.1"/>
</dbReference>
<dbReference type="OrthoDB" id="9798761at2"/>
<dbReference type="Proteomes" id="UP000238415">
    <property type="component" value="Unassembled WGS sequence"/>
</dbReference>
<dbReference type="EMBL" id="PVXM01000060">
    <property type="protein sequence ID" value="PRR68757.1"/>
    <property type="molecule type" value="Genomic_DNA"/>
</dbReference>
<sequence length="565" mass="66190">MANIEAREILIKDLLSDKFLFRIPGYQRPFTWNKDNFDDLFEDIKQSMENNEENYFLGSIILQTVEQHADGSGLYDVVDGQQRITSLIILLAVIRDFLSKIERDYASQIQSLLYQKEAKLLGKKEAVRLLVWEKEQDFFKEHVLQEGGTEKSLNSFNALSEAKQNMLTAVNLFKDKFNRDGNLDEQLLVNMSKYILNNCVFAYVKTDKLTSAFRLFAVLNTRGLPLAASDLLKSHNIAAIPDNLRPKYIHIWENLEEELGRDELEQLIAFIRDIWVKEKAQRTMFEEYQDKIFSSGAISWGEEFIKYLQKIAIIYQEQVLNGQINLNSDLQVQYHNLISLMRDHLPSSYWIPAFLHFSSKFTNESKKVIFLQKLEKRYVVDWVIGYTPTQRMTTIYNIIKLIDASSNEDQVINDSIFDTSVRKREFITAIDAVDFYVRSYCKYILLRLDLSLSENANVAKNYKGIITVEHILPRNPDEKSEWMQLFDLDSRREWTNRLGNLVLLSRKKNSSANNRPFQEKKKSYFGGSMTDFQLTKEIDKFDVWDLQSVKSRHEELLNRAIKLWL</sequence>
<dbReference type="InterPro" id="IPR004919">
    <property type="entry name" value="GmrSD_N"/>
</dbReference>
<evidence type="ECO:0000259" key="1">
    <source>
        <dbReference type="Pfam" id="PF03235"/>
    </source>
</evidence>
<protein>
    <recommendedName>
        <fullName evidence="5">DUF262 domain-containing protein</fullName>
    </recommendedName>
</protein>
<accession>A0A2T0AK06</accession>
<dbReference type="InterPro" id="IPR011089">
    <property type="entry name" value="GmrSD_C"/>
</dbReference>
<comment type="caution">
    <text evidence="3">The sequence shown here is derived from an EMBL/GenBank/DDBJ whole genome shotgun (WGS) entry which is preliminary data.</text>
</comment>
<evidence type="ECO:0000259" key="2">
    <source>
        <dbReference type="Pfam" id="PF07510"/>
    </source>
</evidence>
<keyword evidence="4" id="KW-1185">Reference proteome</keyword>
<reference evidence="3 4" key="1">
    <citation type="submission" date="2018-03" db="EMBL/GenBank/DDBJ databases">
        <title>Genome sequence of Moorella humiferrea DSM 23265.</title>
        <authorList>
            <person name="Poehlein A."/>
            <person name="Daniel R."/>
        </authorList>
    </citation>
    <scope>NUCLEOTIDE SEQUENCE [LARGE SCALE GENOMIC DNA]</scope>
    <source>
        <strain evidence="3 4">DSM 23265</strain>
    </source>
</reference>
<evidence type="ECO:0000313" key="4">
    <source>
        <dbReference type="Proteomes" id="UP000238415"/>
    </source>
</evidence>
<dbReference type="PANTHER" id="PTHR35149">
    <property type="entry name" value="SLL5132 PROTEIN"/>
    <property type="match status" value="1"/>
</dbReference>